<gene>
    <name evidence="17" type="ORF">COU02_00715</name>
</gene>
<evidence type="ECO:0000256" key="12">
    <source>
        <dbReference type="ARBA" id="ARBA00041185"/>
    </source>
</evidence>
<sequence>MKKNLSIDYILLTITAVLTLFGILMIATVSAPLSLEKFGNTWHYLFHQIFSGLLPAIFLGILFFKIRLSTLKKYAVVLLLLNLIALILVFVPKIGLSIGGAHRWIALGPISFQPSEFLKISFLLYLAAWFSQKKSKIKLLRSKSESKNICSSLPFAATRVAEDEALASSPNQTLVAFLIILIILTCLLIKQPDMGTLMVIAITSASIYFITPSSFWHKISIIFAGIGGTILLIIIAPYRMERLMSFLHLEFDPLGQGYQIHQSLISIGSGKIFGIGGPFGLGMSQQKFGFLPHPMSDSIFAIIGEEMGFIGCLVIIALFLTFAWKGLKIAKESPDNFSYLLALGITIWITLQAFLNIGAMTGLLPLTGIPLPFISYGGSHIIVELIGIGILLNISKKTWK</sequence>
<name>A0A2H0UYH3_9BACT</name>
<keyword evidence="4 16" id="KW-0812">Transmembrane</keyword>
<comment type="catalytic activity">
    <reaction evidence="15">
        <text>[GlcNAc-(1-&gt;4)-Mur2Ac(oyl-L-Ala-gamma-D-Glu-L-Lys-D-Ala-D-Ala)](n)-di-trans,octa-cis-undecaprenyl diphosphate + beta-D-GlcNAc-(1-&gt;4)-Mur2Ac(oyl-L-Ala-gamma-D-Glu-L-Lys-D-Ala-D-Ala)-di-trans,octa-cis-undecaprenyl diphosphate = [GlcNAc-(1-&gt;4)-Mur2Ac(oyl-L-Ala-gamma-D-Glu-L-Lys-D-Ala-D-Ala)](n+1)-di-trans,octa-cis-undecaprenyl diphosphate + di-trans,octa-cis-undecaprenyl diphosphate + H(+)</text>
        <dbReference type="Rhea" id="RHEA:23708"/>
        <dbReference type="Rhea" id="RHEA-COMP:9602"/>
        <dbReference type="Rhea" id="RHEA-COMP:9603"/>
        <dbReference type="ChEBI" id="CHEBI:15378"/>
        <dbReference type="ChEBI" id="CHEBI:58405"/>
        <dbReference type="ChEBI" id="CHEBI:60033"/>
        <dbReference type="ChEBI" id="CHEBI:78435"/>
        <dbReference type="EC" id="2.4.99.28"/>
    </reaction>
</comment>
<evidence type="ECO:0000256" key="6">
    <source>
        <dbReference type="ARBA" id="ARBA00022984"/>
    </source>
</evidence>
<evidence type="ECO:0000256" key="7">
    <source>
        <dbReference type="ARBA" id="ARBA00022989"/>
    </source>
</evidence>
<keyword evidence="6" id="KW-0573">Peptidoglycan synthesis</keyword>
<dbReference type="GO" id="GO:0051301">
    <property type="term" value="P:cell division"/>
    <property type="evidence" value="ECO:0007669"/>
    <property type="project" value="InterPro"/>
</dbReference>
<comment type="similarity">
    <text evidence="11">Belongs to the SEDS family. FtsW subfamily.</text>
</comment>
<evidence type="ECO:0000256" key="13">
    <source>
        <dbReference type="ARBA" id="ARBA00041418"/>
    </source>
</evidence>
<feature type="transmembrane region" description="Helical" evidence="16">
    <location>
        <begin position="9"/>
        <end position="33"/>
    </location>
</feature>
<evidence type="ECO:0000256" key="3">
    <source>
        <dbReference type="ARBA" id="ARBA00022679"/>
    </source>
</evidence>
<evidence type="ECO:0000256" key="9">
    <source>
        <dbReference type="ARBA" id="ARBA00032370"/>
    </source>
</evidence>
<dbReference type="Pfam" id="PF01098">
    <property type="entry name" value="FTSW_RODA_SPOVE"/>
    <property type="match status" value="1"/>
</dbReference>
<evidence type="ECO:0000256" key="4">
    <source>
        <dbReference type="ARBA" id="ARBA00022692"/>
    </source>
</evidence>
<dbReference type="PANTHER" id="PTHR30474:SF2">
    <property type="entry name" value="PEPTIDOGLYCAN GLYCOSYLTRANSFERASE FTSW-RELATED"/>
    <property type="match status" value="1"/>
</dbReference>
<feature type="transmembrane region" description="Helical" evidence="16">
    <location>
        <begin position="336"/>
        <end position="361"/>
    </location>
</feature>
<feature type="transmembrane region" description="Helical" evidence="16">
    <location>
        <begin position="373"/>
        <end position="394"/>
    </location>
</feature>
<feature type="transmembrane region" description="Helical" evidence="16">
    <location>
        <begin position="221"/>
        <end position="240"/>
    </location>
</feature>
<evidence type="ECO:0000256" key="16">
    <source>
        <dbReference type="SAM" id="Phobius"/>
    </source>
</evidence>
<evidence type="ECO:0000256" key="15">
    <source>
        <dbReference type="ARBA" id="ARBA00049902"/>
    </source>
</evidence>
<dbReference type="GO" id="GO:0008955">
    <property type="term" value="F:peptidoglycan glycosyltransferase activity"/>
    <property type="evidence" value="ECO:0007669"/>
    <property type="project" value="UniProtKB-EC"/>
</dbReference>
<comment type="caution">
    <text evidence="17">The sequence shown here is derived from an EMBL/GenBank/DDBJ whole genome shotgun (WGS) entry which is preliminary data.</text>
</comment>
<dbReference type="EC" id="2.4.99.28" evidence="14"/>
<feature type="transmembrane region" description="Helical" evidence="16">
    <location>
        <begin position="45"/>
        <end position="64"/>
    </location>
</feature>
<evidence type="ECO:0000256" key="2">
    <source>
        <dbReference type="ARBA" id="ARBA00022676"/>
    </source>
</evidence>
<keyword evidence="5" id="KW-0133">Cell shape</keyword>
<evidence type="ECO:0000256" key="8">
    <source>
        <dbReference type="ARBA" id="ARBA00023136"/>
    </source>
</evidence>
<feature type="transmembrane region" description="Helical" evidence="16">
    <location>
        <begin position="299"/>
        <end position="324"/>
    </location>
</feature>
<protein>
    <recommendedName>
        <fullName evidence="12">Probable peptidoglycan glycosyltransferase FtsW</fullName>
        <ecNumber evidence="14">2.4.99.28</ecNumber>
    </recommendedName>
    <alternativeName>
        <fullName evidence="13">Cell division protein FtsW</fullName>
    </alternativeName>
    <alternativeName>
        <fullName evidence="10">Cell wall polymerase</fullName>
    </alternativeName>
    <alternativeName>
        <fullName evidence="9">Peptidoglycan polymerase</fullName>
    </alternativeName>
</protein>
<dbReference type="GO" id="GO:0009252">
    <property type="term" value="P:peptidoglycan biosynthetic process"/>
    <property type="evidence" value="ECO:0007669"/>
    <property type="project" value="UniProtKB-KW"/>
</dbReference>
<dbReference type="GO" id="GO:0005886">
    <property type="term" value="C:plasma membrane"/>
    <property type="evidence" value="ECO:0007669"/>
    <property type="project" value="TreeGrafter"/>
</dbReference>
<dbReference type="InterPro" id="IPR001182">
    <property type="entry name" value="FtsW/RodA"/>
</dbReference>
<dbReference type="Proteomes" id="UP000230882">
    <property type="component" value="Unassembled WGS sequence"/>
</dbReference>
<comment type="subcellular location">
    <subcellularLocation>
        <location evidence="1">Membrane</location>
        <topology evidence="1">Multi-pass membrane protein</topology>
    </subcellularLocation>
</comment>
<evidence type="ECO:0000256" key="14">
    <source>
        <dbReference type="ARBA" id="ARBA00044770"/>
    </source>
</evidence>
<proteinExistence type="inferred from homology"/>
<reference evidence="18" key="1">
    <citation type="submission" date="2017-09" db="EMBL/GenBank/DDBJ databases">
        <title>Depth-based differentiation of microbial function through sediment-hosted aquifers and enrichment of novel symbionts in the deep terrestrial subsurface.</title>
        <authorList>
            <person name="Probst A.J."/>
            <person name="Ladd B."/>
            <person name="Jarett J.K."/>
            <person name="Geller-Mcgrath D.E."/>
            <person name="Sieber C.M.K."/>
            <person name="Emerson J.B."/>
            <person name="Anantharaman K."/>
            <person name="Thomas B.C."/>
            <person name="Malmstrom R."/>
            <person name="Stieglmeier M."/>
            <person name="Klingl A."/>
            <person name="Woyke T."/>
            <person name="Ryan C.M."/>
            <person name="Banfield J.F."/>
        </authorList>
    </citation>
    <scope>NUCLEOTIDE SEQUENCE [LARGE SCALE GENOMIC DNA]</scope>
</reference>
<keyword evidence="3" id="KW-0808">Transferase</keyword>
<dbReference type="EMBL" id="PFAU01000018">
    <property type="protein sequence ID" value="PIR91259.1"/>
    <property type="molecule type" value="Genomic_DNA"/>
</dbReference>
<evidence type="ECO:0000256" key="5">
    <source>
        <dbReference type="ARBA" id="ARBA00022960"/>
    </source>
</evidence>
<dbReference type="GO" id="GO:0008360">
    <property type="term" value="P:regulation of cell shape"/>
    <property type="evidence" value="ECO:0007669"/>
    <property type="project" value="UniProtKB-KW"/>
</dbReference>
<evidence type="ECO:0000256" key="1">
    <source>
        <dbReference type="ARBA" id="ARBA00004141"/>
    </source>
</evidence>
<dbReference type="GO" id="GO:0032153">
    <property type="term" value="C:cell division site"/>
    <property type="evidence" value="ECO:0007669"/>
    <property type="project" value="TreeGrafter"/>
</dbReference>
<feature type="transmembrane region" description="Helical" evidence="16">
    <location>
        <begin position="174"/>
        <end position="191"/>
    </location>
</feature>
<keyword evidence="2" id="KW-0328">Glycosyltransferase</keyword>
<evidence type="ECO:0000313" key="17">
    <source>
        <dbReference type="EMBL" id="PIR91259.1"/>
    </source>
</evidence>
<evidence type="ECO:0000256" key="10">
    <source>
        <dbReference type="ARBA" id="ARBA00033270"/>
    </source>
</evidence>
<accession>A0A2H0UYH3</accession>
<keyword evidence="7 16" id="KW-1133">Transmembrane helix</keyword>
<organism evidence="17 18">
    <name type="scientific">bacterium (Candidatus Gribaldobacteria) CG10_big_fil_rev_8_21_14_0_10_37_46</name>
    <dbReference type="NCBI Taxonomy" id="2014276"/>
    <lineage>
        <taxon>Bacteria</taxon>
        <taxon>Candidatus Gribaldobacteria</taxon>
    </lineage>
</organism>
<evidence type="ECO:0000313" key="18">
    <source>
        <dbReference type="Proteomes" id="UP000230882"/>
    </source>
</evidence>
<dbReference type="AlphaFoldDB" id="A0A2H0UYH3"/>
<keyword evidence="8 16" id="KW-0472">Membrane</keyword>
<feature type="transmembrane region" description="Helical" evidence="16">
    <location>
        <begin position="76"/>
        <end position="98"/>
    </location>
</feature>
<evidence type="ECO:0000256" key="11">
    <source>
        <dbReference type="ARBA" id="ARBA00038053"/>
    </source>
</evidence>
<dbReference type="GO" id="GO:0015648">
    <property type="term" value="F:lipid-linked peptidoglycan transporter activity"/>
    <property type="evidence" value="ECO:0007669"/>
    <property type="project" value="TreeGrafter"/>
</dbReference>
<feature type="transmembrane region" description="Helical" evidence="16">
    <location>
        <begin position="197"/>
        <end position="216"/>
    </location>
</feature>
<dbReference type="PANTHER" id="PTHR30474">
    <property type="entry name" value="CELL CYCLE PROTEIN"/>
    <property type="match status" value="1"/>
</dbReference>